<reference evidence="5 6" key="1">
    <citation type="submission" date="2019-09" db="EMBL/GenBank/DDBJ databases">
        <authorList>
            <person name="Chandra G."/>
            <person name="Truman W A."/>
        </authorList>
    </citation>
    <scope>NUCLEOTIDE SEQUENCE [LARGE SCALE GENOMIC DNA]</scope>
    <source>
        <strain evidence="5">PS691</strain>
    </source>
</reference>
<dbReference type="GO" id="GO:0015979">
    <property type="term" value="P:photosynthesis"/>
    <property type="evidence" value="ECO:0007669"/>
    <property type="project" value="UniProtKB-KW"/>
</dbReference>
<dbReference type="Gene3D" id="2.130.10.10">
    <property type="entry name" value="YVTN repeat-like/Quinoprotein amine dehydrogenase"/>
    <property type="match status" value="1"/>
</dbReference>
<dbReference type="InterPro" id="IPR015943">
    <property type="entry name" value="WD40/YVTN_repeat-like_dom_sf"/>
</dbReference>
<dbReference type="PANTHER" id="PTHR47199:SF2">
    <property type="entry name" value="PHOTOSYSTEM II STABILITY_ASSEMBLY FACTOR HCF136, CHLOROPLASTIC"/>
    <property type="match status" value="1"/>
</dbReference>
<feature type="chain" id="PRO_5022766465" evidence="3">
    <location>
        <begin position="24"/>
        <end position="360"/>
    </location>
</feature>
<feature type="signal peptide" evidence="3">
    <location>
        <begin position="1"/>
        <end position="23"/>
    </location>
</feature>
<evidence type="ECO:0000256" key="3">
    <source>
        <dbReference type="SAM" id="SignalP"/>
    </source>
</evidence>
<dbReference type="Proteomes" id="UP000337909">
    <property type="component" value="Unassembled WGS sequence"/>
</dbReference>
<feature type="domain" description="Photosynthesis system II assembly factor Ycf48/Hcf136-like" evidence="4">
    <location>
        <begin position="81"/>
        <end position="142"/>
    </location>
</feature>
<sequence precursor="true">MNKVLVVLWAFLTCMVTATLAQADQSDAPVVVARSAADTLQQRALQSSLAARSMLMALTRAGDRMVAVGIRGHILYSDDQGQNWEQASVPVAVTLTGVCFADQRTGWAIGHRGVILKSTDGGESWVRQLDGVKAAQSLLQVVQQQDPSRAQNARRLLEEGADKPLLDIQCLDDRRAVAVGAFGLGFSTLDGGSTWVPSLDLLEGTEQRHINVVRTWQGKLYLAGEQGGLFRINRDLTGLERLGEPYTGSFFGLLISRKDSLLAFGLRGNVFRSTDAGLTWAPVAMATSQSLTAGVNLTDGSLLLVDESGGGWLSHDDGLSFKAVKPTSQFPFTALIATDQGGGVAVGAQGVSFFEPSALR</sequence>
<dbReference type="AlphaFoldDB" id="A0A5E7EV70"/>
<evidence type="ECO:0000259" key="4">
    <source>
        <dbReference type="Pfam" id="PF14870"/>
    </source>
</evidence>
<dbReference type="PANTHER" id="PTHR47199">
    <property type="entry name" value="PHOTOSYSTEM II STABILITY/ASSEMBLY FACTOR HCF136, CHLOROPLASTIC"/>
    <property type="match status" value="1"/>
</dbReference>
<dbReference type="CDD" id="cd15482">
    <property type="entry name" value="Sialidase_non-viral"/>
    <property type="match status" value="1"/>
</dbReference>
<name>A0A5E7EV70_PSEFL</name>
<dbReference type="EMBL" id="CABVHQ010000070">
    <property type="protein sequence ID" value="VVO30749.1"/>
    <property type="molecule type" value="Genomic_DNA"/>
</dbReference>
<protein>
    <submittedName>
        <fullName evidence="5">Ycf48-like protein</fullName>
    </submittedName>
</protein>
<evidence type="ECO:0000313" key="5">
    <source>
        <dbReference type="EMBL" id="VVO30749.1"/>
    </source>
</evidence>
<keyword evidence="1" id="KW-0602">Photosynthesis</keyword>
<evidence type="ECO:0000256" key="1">
    <source>
        <dbReference type="ARBA" id="ARBA00022531"/>
    </source>
</evidence>
<organism evidence="5 6">
    <name type="scientific">Pseudomonas fluorescens</name>
    <dbReference type="NCBI Taxonomy" id="294"/>
    <lineage>
        <taxon>Bacteria</taxon>
        <taxon>Pseudomonadati</taxon>
        <taxon>Pseudomonadota</taxon>
        <taxon>Gammaproteobacteria</taxon>
        <taxon>Pseudomonadales</taxon>
        <taxon>Pseudomonadaceae</taxon>
        <taxon>Pseudomonas</taxon>
    </lineage>
</organism>
<gene>
    <name evidence="5" type="primary">hcf136_6</name>
    <name evidence="5" type="ORF">PS691_04921</name>
</gene>
<keyword evidence="2" id="KW-0604">Photosystem II</keyword>
<dbReference type="Pfam" id="PF14870">
    <property type="entry name" value="PSII_BNR"/>
    <property type="match status" value="1"/>
</dbReference>
<proteinExistence type="predicted"/>
<dbReference type="GO" id="GO:0009523">
    <property type="term" value="C:photosystem II"/>
    <property type="evidence" value="ECO:0007669"/>
    <property type="project" value="UniProtKB-KW"/>
</dbReference>
<dbReference type="SUPFAM" id="SSF110296">
    <property type="entry name" value="Oligoxyloglucan reducing end-specific cellobiohydrolase"/>
    <property type="match status" value="1"/>
</dbReference>
<accession>A0A5E7EV70</accession>
<keyword evidence="3" id="KW-0732">Signal</keyword>
<evidence type="ECO:0000256" key="2">
    <source>
        <dbReference type="ARBA" id="ARBA00023276"/>
    </source>
</evidence>
<dbReference type="InterPro" id="IPR028203">
    <property type="entry name" value="PSII_CF48-like_dom"/>
</dbReference>
<evidence type="ECO:0000313" key="6">
    <source>
        <dbReference type="Proteomes" id="UP000337909"/>
    </source>
</evidence>
<dbReference type="RefSeq" id="WP_224788290.1">
    <property type="nucleotide sequence ID" value="NZ_CABVHQ010000070.1"/>
</dbReference>